<dbReference type="GO" id="GO:0043541">
    <property type="term" value="C:UDP-N-acetylglucosamine transferase complex"/>
    <property type="evidence" value="ECO:0007669"/>
    <property type="project" value="TreeGrafter"/>
</dbReference>
<evidence type="ECO:0000259" key="9">
    <source>
        <dbReference type="Pfam" id="PF04101"/>
    </source>
</evidence>
<dbReference type="InterPro" id="IPR007235">
    <property type="entry name" value="Glyco_trans_28_C"/>
</dbReference>
<dbReference type="EMBL" id="KQ964251">
    <property type="protein sequence ID" value="KXJ90972.1"/>
    <property type="molecule type" value="Genomic_DNA"/>
</dbReference>
<dbReference type="STRING" id="196109.A0A136J1E5"/>
<keyword evidence="7" id="KW-0256">Endoplasmic reticulum</keyword>
<feature type="region of interest" description="Disordered" evidence="8">
    <location>
        <begin position="221"/>
        <end position="241"/>
    </location>
</feature>
<name>A0A136J1E5_9PEZI</name>
<dbReference type="AlphaFoldDB" id="A0A136J1E5"/>
<proteinExistence type="inferred from homology"/>
<evidence type="ECO:0000256" key="3">
    <source>
        <dbReference type="ARBA" id="ARBA00017468"/>
    </source>
</evidence>
<dbReference type="EC" id="2.4.1.141" evidence="2 7"/>
<dbReference type="InterPro" id="IPR052474">
    <property type="entry name" value="UDP-GlcNAc_transferase"/>
</dbReference>
<organism evidence="10 11">
    <name type="scientific">Microdochium bolleyi</name>
    <dbReference type="NCBI Taxonomy" id="196109"/>
    <lineage>
        <taxon>Eukaryota</taxon>
        <taxon>Fungi</taxon>
        <taxon>Dikarya</taxon>
        <taxon>Ascomycota</taxon>
        <taxon>Pezizomycotina</taxon>
        <taxon>Sordariomycetes</taxon>
        <taxon>Xylariomycetidae</taxon>
        <taxon>Xylariales</taxon>
        <taxon>Microdochiaceae</taxon>
        <taxon>Microdochium</taxon>
    </lineage>
</organism>
<evidence type="ECO:0000256" key="2">
    <source>
        <dbReference type="ARBA" id="ARBA00012614"/>
    </source>
</evidence>
<comment type="subcellular location">
    <subcellularLocation>
        <location evidence="7">Endoplasmic reticulum</location>
    </subcellularLocation>
</comment>
<feature type="domain" description="Glycosyl transferase family 28 C-terminal" evidence="9">
    <location>
        <begin position="133"/>
        <end position="198"/>
    </location>
</feature>
<dbReference type="GO" id="GO:0006488">
    <property type="term" value="P:dolichol-linked oligosaccharide biosynthetic process"/>
    <property type="evidence" value="ECO:0007669"/>
    <property type="project" value="TreeGrafter"/>
</dbReference>
<evidence type="ECO:0000256" key="8">
    <source>
        <dbReference type="SAM" id="MobiDB-lite"/>
    </source>
</evidence>
<comment type="subunit">
    <text evidence="1 7">Heterodimer with ALG14 to form a functional enzyme.</text>
</comment>
<dbReference type="InParanoid" id="A0A136J1E5"/>
<feature type="compositionally biased region" description="Basic and acidic residues" evidence="8">
    <location>
        <begin position="231"/>
        <end position="241"/>
    </location>
</feature>
<dbReference type="Proteomes" id="UP000070501">
    <property type="component" value="Unassembled WGS sequence"/>
</dbReference>
<dbReference type="PANTHER" id="PTHR47043:SF1">
    <property type="entry name" value="UDP-N-ACETYLGLUCOSAMINE TRANSFERASE SUBUNIT ALG13"/>
    <property type="match status" value="1"/>
</dbReference>
<sequence>MAAHTRDMNDPRLRATLQPVEHADKPDPALPRTCFVTIGATAGFRPLLEEVASGDFRQKLRSLGYTRLLVQCGPDLEYFKTATSTSSTLGSKDSASDNLQIESFAYTDEIGKMMQLAGPSAEGGEQGRRGYGVIISHAGSGSIMDALRYNAKLIAVPNESLMDNHQAELADEMQTQGFLVSGRIGHLAEAVEYISTHTPKQWPPQDPKGMSRPHPGGLYDAINLGMPPGPDRTDPQRLHIE</sequence>
<dbReference type="Pfam" id="PF04101">
    <property type="entry name" value="Glyco_tran_28_C"/>
    <property type="match status" value="1"/>
</dbReference>
<reference evidence="11" key="1">
    <citation type="submission" date="2016-02" db="EMBL/GenBank/DDBJ databases">
        <title>Draft genome sequence of Microdochium bolleyi, a fungal endophyte of beachgrass.</title>
        <authorList>
            <consortium name="DOE Joint Genome Institute"/>
            <person name="David A.S."/>
            <person name="May G."/>
            <person name="Haridas S."/>
            <person name="Lim J."/>
            <person name="Wang M."/>
            <person name="Labutti K."/>
            <person name="Lipzen A."/>
            <person name="Barry K."/>
            <person name="Grigoriev I.V."/>
        </authorList>
    </citation>
    <scope>NUCLEOTIDE SEQUENCE [LARGE SCALE GENOMIC DNA]</scope>
    <source>
        <strain evidence="11">J235TASD1</strain>
    </source>
</reference>
<evidence type="ECO:0000313" key="10">
    <source>
        <dbReference type="EMBL" id="KXJ90972.1"/>
    </source>
</evidence>
<keyword evidence="11" id="KW-1185">Reference proteome</keyword>
<dbReference type="OrthoDB" id="20273at2759"/>
<comment type="similarity">
    <text evidence="7">Belongs to the glycosyltransferase 28 family.</text>
</comment>
<evidence type="ECO:0000313" key="11">
    <source>
        <dbReference type="Proteomes" id="UP000070501"/>
    </source>
</evidence>
<protein>
    <recommendedName>
        <fullName evidence="3 7">UDP-N-acetylglucosamine transferase subunit ALG13</fullName>
        <ecNumber evidence="2 7">2.4.1.141</ecNumber>
    </recommendedName>
    <alternativeName>
        <fullName evidence="5 7">Asparagine-linked glycosylation protein 13</fullName>
    </alternativeName>
</protein>
<comment type="function">
    <text evidence="4 7">Involved in protein N-glycosylation. Essential for the second step of the dolichol-linked oligosaccharide pathway.</text>
</comment>
<dbReference type="FunCoup" id="A0A136J1E5">
    <property type="interactions" value="304"/>
</dbReference>
<comment type="catalytic activity">
    <reaction evidence="6">
        <text>an N-acetyl-alpha-D-glucosaminyl-diphospho-di-trans,poly-cis-dolichol + UDP-N-acetyl-alpha-D-glucosamine = an N,N'-diacetylchitobiosyl-diphospho-di-trans,poly-cis-dolichol + UDP + H(+)</text>
        <dbReference type="Rhea" id="RHEA:23380"/>
        <dbReference type="Rhea" id="RHEA-COMP:19507"/>
        <dbReference type="Rhea" id="RHEA-COMP:19510"/>
        <dbReference type="ChEBI" id="CHEBI:15378"/>
        <dbReference type="ChEBI" id="CHEBI:57269"/>
        <dbReference type="ChEBI" id="CHEBI:57705"/>
        <dbReference type="ChEBI" id="CHEBI:58223"/>
        <dbReference type="ChEBI" id="CHEBI:58427"/>
        <dbReference type="EC" id="2.4.1.141"/>
    </reaction>
</comment>
<dbReference type="PANTHER" id="PTHR47043">
    <property type="entry name" value="UDP-N-ACETYLGLUCOSAMINE TRANSFERASE SUBUNIT ALG13"/>
    <property type="match status" value="1"/>
</dbReference>
<evidence type="ECO:0000256" key="7">
    <source>
        <dbReference type="RuleBase" id="RU362128"/>
    </source>
</evidence>
<keyword evidence="7" id="KW-0328">Glycosyltransferase</keyword>
<dbReference type="GO" id="GO:0004577">
    <property type="term" value="F:N-acetylglucosaminyldiphosphodolichol N-acetylglucosaminyltransferase activity"/>
    <property type="evidence" value="ECO:0007669"/>
    <property type="project" value="UniProtKB-EC"/>
</dbReference>
<dbReference type="Gene3D" id="3.40.50.2000">
    <property type="entry name" value="Glycogen Phosphorylase B"/>
    <property type="match status" value="1"/>
</dbReference>
<evidence type="ECO:0000256" key="4">
    <source>
        <dbReference type="ARBA" id="ARBA00024804"/>
    </source>
</evidence>
<keyword evidence="7" id="KW-0808">Transferase</keyword>
<accession>A0A136J1E5</accession>
<evidence type="ECO:0000256" key="6">
    <source>
        <dbReference type="ARBA" id="ARBA00048184"/>
    </source>
</evidence>
<evidence type="ECO:0000256" key="5">
    <source>
        <dbReference type="ARBA" id="ARBA00032061"/>
    </source>
</evidence>
<gene>
    <name evidence="7" type="primary">ALG13</name>
    <name evidence="10" type="ORF">Micbo1qcDRAFT_195801</name>
</gene>
<evidence type="ECO:0000256" key="1">
    <source>
        <dbReference type="ARBA" id="ARBA00011198"/>
    </source>
</evidence>